<organism evidence="10 11">
    <name type="scientific">Enterococcus durans</name>
    <dbReference type="NCBI Taxonomy" id="53345"/>
    <lineage>
        <taxon>Bacteria</taxon>
        <taxon>Bacillati</taxon>
        <taxon>Bacillota</taxon>
        <taxon>Bacilli</taxon>
        <taxon>Lactobacillales</taxon>
        <taxon>Enterococcaceae</taxon>
        <taxon>Enterococcus</taxon>
    </lineage>
</organism>
<dbReference type="PANTHER" id="PTHR19139">
    <property type="entry name" value="AQUAPORIN TRANSPORTER"/>
    <property type="match status" value="1"/>
</dbReference>
<evidence type="ECO:0000256" key="6">
    <source>
        <dbReference type="ARBA" id="ARBA00022989"/>
    </source>
</evidence>
<dbReference type="PROSITE" id="PS00221">
    <property type="entry name" value="MIP"/>
    <property type="match status" value="1"/>
</dbReference>
<gene>
    <name evidence="10" type="ORF">EA71_02450</name>
</gene>
<evidence type="ECO:0000256" key="2">
    <source>
        <dbReference type="ARBA" id="ARBA00006175"/>
    </source>
</evidence>
<reference evidence="10 11" key="1">
    <citation type="submission" date="2015-06" db="EMBL/GenBank/DDBJ databases">
        <title>The Genome Sequence of Enterococcus durans 4EA1.</title>
        <authorList>
            <consortium name="The Broad Institute Genomics Platform"/>
            <consortium name="The Broad Institute Genome Sequencing Center for Infectious Disease"/>
            <person name="Earl A.M."/>
            <person name="Van Tyne D."/>
            <person name="Lebreton F."/>
            <person name="Saavedra J.T."/>
            <person name="Gilmore M.S."/>
            <person name="Manson Mcguire A."/>
            <person name="Clock S."/>
            <person name="Crupain M."/>
            <person name="Rangan U."/>
            <person name="Young S."/>
            <person name="Abouelleil A."/>
            <person name="Cao P."/>
            <person name="Chapman S.B."/>
            <person name="Griggs A."/>
            <person name="Priest M."/>
            <person name="Shea T."/>
            <person name="Wortman J."/>
            <person name="Nusbaum C."/>
            <person name="Birren B."/>
        </authorList>
    </citation>
    <scope>NUCLEOTIDE SEQUENCE [LARGE SCALE GENOMIC DNA]</scope>
    <source>
        <strain evidence="10 11">4EA1</strain>
    </source>
</reference>
<dbReference type="Gene3D" id="1.20.1080.10">
    <property type="entry name" value="Glycerol uptake facilitator protein"/>
    <property type="match status" value="1"/>
</dbReference>
<dbReference type="PRINTS" id="PR00783">
    <property type="entry name" value="MINTRINSICP"/>
</dbReference>
<feature type="transmembrane region" description="Helical" evidence="9">
    <location>
        <begin position="151"/>
        <end position="175"/>
    </location>
</feature>
<dbReference type="InterPro" id="IPR023271">
    <property type="entry name" value="Aquaporin-like"/>
</dbReference>
<name>A0A367CGE4_9ENTE</name>
<keyword evidence="6 9" id="KW-1133">Transmembrane helix</keyword>
<evidence type="ECO:0000256" key="8">
    <source>
        <dbReference type="RuleBase" id="RU000477"/>
    </source>
</evidence>
<evidence type="ECO:0000313" key="10">
    <source>
        <dbReference type="EMBL" id="RCA11685.1"/>
    </source>
</evidence>
<dbReference type="SUPFAM" id="SSF81338">
    <property type="entry name" value="Aquaporin-like"/>
    <property type="match status" value="1"/>
</dbReference>
<comment type="subcellular location">
    <subcellularLocation>
        <location evidence="1">Cell membrane</location>
        <topology evidence="1">Multi-pass membrane protein</topology>
    </subcellularLocation>
</comment>
<dbReference type="InterPro" id="IPR000425">
    <property type="entry name" value="MIP"/>
</dbReference>
<evidence type="ECO:0000256" key="9">
    <source>
        <dbReference type="SAM" id="Phobius"/>
    </source>
</evidence>
<comment type="similarity">
    <text evidence="2 8">Belongs to the MIP/aquaporin (TC 1.A.8) family.</text>
</comment>
<dbReference type="GO" id="GO:0005886">
    <property type="term" value="C:plasma membrane"/>
    <property type="evidence" value="ECO:0007669"/>
    <property type="project" value="UniProtKB-SubCell"/>
</dbReference>
<feature type="transmembrane region" description="Helical" evidence="9">
    <location>
        <begin position="12"/>
        <end position="31"/>
    </location>
</feature>
<dbReference type="InterPro" id="IPR022357">
    <property type="entry name" value="MIP_CS"/>
</dbReference>
<feature type="transmembrane region" description="Helical" evidence="9">
    <location>
        <begin position="195"/>
        <end position="217"/>
    </location>
</feature>
<keyword evidence="4" id="KW-1003">Cell membrane</keyword>
<proteinExistence type="inferred from homology"/>
<feature type="transmembrane region" description="Helical" evidence="9">
    <location>
        <begin position="37"/>
        <end position="58"/>
    </location>
</feature>
<dbReference type="GO" id="GO:0015250">
    <property type="term" value="F:water channel activity"/>
    <property type="evidence" value="ECO:0007669"/>
    <property type="project" value="TreeGrafter"/>
</dbReference>
<evidence type="ECO:0000256" key="1">
    <source>
        <dbReference type="ARBA" id="ARBA00004651"/>
    </source>
</evidence>
<feature type="transmembrane region" description="Helical" evidence="9">
    <location>
        <begin position="120"/>
        <end position="139"/>
    </location>
</feature>
<dbReference type="InterPro" id="IPR034294">
    <property type="entry name" value="Aquaporin_transptr"/>
</dbReference>
<evidence type="ECO:0000256" key="4">
    <source>
        <dbReference type="ARBA" id="ARBA00022475"/>
    </source>
</evidence>
<protein>
    <submittedName>
        <fullName evidence="10">Aquaporin Z</fullName>
    </submittedName>
</protein>
<evidence type="ECO:0000256" key="5">
    <source>
        <dbReference type="ARBA" id="ARBA00022692"/>
    </source>
</evidence>
<dbReference type="AlphaFoldDB" id="A0A367CGE4"/>
<dbReference type="STRING" id="53345.LIU_12650"/>
<sequence>MKKGIAELIGTYILVFVGTGAAVLGGGASGIVGTTGIALAFGLTIIAAAYSIGTISGAHLNPAVSIAMWLNKRITTTELFYYMAGQIVGAFAASLSLAGILDSAGKGVDNLGQNTFEMGVGGALAVEIILTFIFVLVIMTVTSPSKGNSRLAGIVIGLTLTLVHFVGVPLTGMSANPARSLAPAFLVGGQALDQVWVFVVAPIVGGIIAALVAKYLLETEDLDTIEV</sequence>
<comment type="caution">
    <text evidence="10">The sequence shown here is derived from an EMBL/GenBank/DDBJ whole genome shotgun (WGS) entry which is preliminary data.</text>
</comment>
<evidence type="ECO:0000313" key="11">
    <source>
        <dbReference type="Proteomes" id="UP000252797"/>
    </source>
</evidence>
<evidence type="ECO:0000256" key="7">
    <source>
        <dbReference type="ARBA" id="ARBA00023136"/>
    </source>
</evidence>
<dbReference type="Pfam" id="PF00230">
    <property type="entry name" value="MIP"/>
    <property type="match status" value="1"/>
</dbReference>
<dbReference type="PANTHER" id="PTHR19139:SF199">
    <property type="entry name" value="MIP17260P"/>
    <property type="match status" value="1"/>
</dbReference>
<dbReference type="RefSeq" id="WP_113846235.1">
    <property type="nucleotide sequence ID" value="NZ_CABGIZ010000001.1"/>
</dbReference>
<evidence type="ECO:0000256" key="3">
    <source>
        <dbReference type="ARBA" id="ARBA00022448"/>
    </source>
</evidence>
<feature type="transmembrane region" description="Helical" evidence="9">
    <location>
        <begin position="79"/>
        <end position="100"/>
    </location>
</feature>
<keyword evidence="7 9" id="KW-0472">Membrane</keyword>
<accession>A0A367CGE4</accession>
<keyword evidence="3 8" id="KW-0813">Transport</keyword>
<dbReference type="Proteomes" id="UP000252797">
    <property type="component" value="Unassembled WGS sequence"/>
</dbReference>
<keyword evidence="5 8" id="KW-0812">Transmembrane</keyword>
<dbReference type="EMBL" id="LEPB01000004">
    <property type="protein sequence ID" value="RCA11685.1"/>
    <property type="molecule type" value="Genomic_DNA"/>
</dbReference>